<keyword evidence="3" id="KW-1185">Reference proteome</keyword>
<dbReference type="CDD" id="cd04301">
    <property type="entry name" value="NAT_SF"/>
    <property type="match status" value="1"/>
</dbReference>
<evidence type="ECO:0000313" key="3">
    <source>
        <dbReference type="Proteomes" id="UP000693672"/>
    </source>
</evidence>
<organism evidence="2 3">
    <name type="scientific">Paenibacillus solanacearum</name>
    <dbReference type="NCBI Taxonomy" id="2048548"/>
    <lineage>
        <taxon>Bacteria</taxon>
        <taxon>Bacillati</taxon>
        <taxon>Bacillota</taxon>
        <taxon>Bacilli</taxon>
        <taxon>Bacillales</taxon>
        <taxon>Paenibacillaceae</taxon>
        <taxon>Paenibacillus</taxon>
    </lineage>
</organism>
<dbReference type="InterPro" id="IPR000182">
    <property type="entry name" value="GNAT_dom"/>
</dbReference>
<dbReference type="PROSITE" id="PS51186">
    <property type="entry name" value="GNAT"/>
    <property type="match status" value="1"/>
</dbReference>
<dbReference type="AlphaFoldDB" id="A0A916NFL7"/>
<evidence type="ECO:0000259" key="1">
    <source>
        <dbReference type="PROSITE" id="PS51186"/>
    </source>
</evidence>
<reference evidence="2" key="1">
    <citation type="submission" date="2021-06" db="EMBL/GenBank/DDBJ databases">
        <authorList>
            <person name="Criscuolo A."/>
        </authorList>
    </citation>
    <scope>NUCLEOTIDE SEQUENCE</scope>
    <source>
        <strain evidence="2">CIP111600</strain>
    </source>
</reference>
<dbReference type="RefSeq" id="WP_218090117.1">
    <property type="nucleotide sequence ID" value="NZ_CAJVAS010000001.1"/>
</dbReference>
<protein>
    <recommendedName>
        <fullName evidence="1">N-acetyltransferase domain-containing protein</fullName>
    </recommendedName>
</protein>
<proteinExistence type="predicted"/>
<dbReference type="Pfam" id="PF00583">
    <property type="entry name" value="Acetyltransf_1"/>
    <property type="match status" value="1"/>
</dbReference>
<dbReference type="GO" id="GO:0016747">
    <property type="term" value="F:acyltransferase activity, transferring groups other than amino-acyl groups"/>
    <property type="evidence" value="ECO:0007669"/>
    <property type="project" value="InterPro"/>
</dbReference>
<name>A0A916NFL7_9BACL</name>
<sequence>MIQVKLYRRPDPPVVEEVIGVIHSLQPEWFTEDVPEDTRRDLLFQDVICAEVDGRLRSFLVFTSWEGSISITLMGTHPDYRGIGLGTQLIHALFVHASELGFERVTLLTVPPDVKPQYEHTIKFYKQHGFSVVKRYSEIWGSGAIEMCKNL</sequence>
<comment type="caution">
    <text evidence="2">The sequence shown here is derived from an EMBL/GenBank/DDBJ whole genome shotgun (WGS) entry which is preliminary data.</text>
</comment>
<evidence type="ECO:0000313" key="2">
    <source>
        <dbReference type="EMBL" id="CAG7599302.1"/>
    </source>
</evidence>
<dbReference type="Proteomes" id="UP000693672">
    <property type="component" value="Unassembled WGS sequence"/>
</dbReference>
<gene>
    <name evidence="2" type="ORF">PAESOLCIP111_00300</name>
</gene>
<accession>A0A916NFL7</accession>
<dbReference type="EMBL" id="CAJVAS010000001">
    <property type="protein sequence ID" value="CAG7599302.1"/>
    <property type="molecule type" value="Genomic_DNA"/>
</dbReference>
<feature type="domain" description="N-acetyltransferase" evidence="1">
    <location>
        <begin position="5"/>
        <end position="151"/>
    </location>
</feature>